<feature type="compositionally biased region" description="Polar residues" evidence="4">
    <location>
        <begin position="205"/>
        <end position="214"/>
    </location>
</feature>
<dbReference type="KEGG" id="ffu:CLAFUR5_05793"/>
<dbReference type="CDD" id="cd00067">
    <property type="entry name" value="GAL4"/>
    <property type="match status" value="1"/>
</dbReference>
<dbReference type="EMBL" id="CP090167">
    <property type="protein sequence ID" value="UJO18076.1"/>
    <property type="molecule type" value="Genomic_DNA"/>
</dbReference>
<dbReference type="GO" id="GO:0006351">
    <property type="term" value="P:DNA-templated transcription"/>
    <property type="evidence" value="ECO:0007669"/>
    <property type="project" value="InterPro"/>
</dbReference>
<keyword evidence="8" id="KW-1185">Reference proteome</keyword>
<feature type="domain" description="Zn(2)-C6 fungal-type" evidence="5">
    <location>
        <begin position="32"/>
        <end position="60"/>
    </location>
</feature>
<dbReference type="OrthoDB" id="2269373at2759"/>
<reference evidence="7" key="2">
    <citation type="journal article" date="2022" name="Microb. Genom.">
        <title>A chromosome-scale genome assembly of the tomato pathogen Cladosporium fulvum reveals a compartmentalized genome architecture and the presence of a dispensable chromosome.</title>
        <authorList>
            <person name="Zaccaron A.Z."/>
            <person name="Chen L.H."/>
            <person name="Samaras A."/>
            <person name="Stergiopoulos I."/>
        </authorList>
    </citation>
    <scope>NUCLEOTIDE SEQUENCE</scope>
    <source>
        <strain evidence="7">Race5_Kim</strain>
    </source>
</reference>
<feature type="region of interest" description="Disordered" evidence="4">
    <location>
        <begin position="185"/>
        <end position="216"/>
    </location>
</feature>
<evidence type="ECO:0000256" key="3">
    <source>
        <dbReference type="ARBA" id="ARBA00023242"/>
    </source>
</evidence>
<evidence type="ECO:0000259" key="6">
    <source>
        <dbReference type="Pfam" id="PF04082"/>
    </source>
</evidence>
<dbReference type="Gene3D" id="4.10.240.10">
    <property type="entry name" value="Zn(2)-C6 fungal-type DNA-binding domain"/>
    <property type="match status" value="1"/>
</dbReference>
<dbReference type="SUPFAM" id="SSF57701">
    <property type="entry name" value="Zn2/Cys6 DNA-binding domain"/>
    <property type="match status" value="1"/>
</dbReference>
<proteinExistence type="predicted"/>
<dbReference type="InterPro" id="IPR007219">
    <property type="entry name" value="XnlR_reg_dom"/>
</dbReference>
<keyword evidence="3" id="KW-0539">Nucleus</keyword>
<dbReference type="InterPro" id="IPR001138">
    <property type="entry name" value="Zn2Cys6_DnaBD"/>
</dbReference>
<evidence type="ECO:0000256" key="1">
    <source>
        <dbReference type="ARBA" id="ARBA00004123"/>
    </source>
</evidence>
<organism evidence="7 8">
    <name type="scientific">Passalora fulva</name>
    <name type="common">Tomato leaf mold</name>
    <name type="synonym">Cladosporium fulvum</name>
    <dbReference type="NCBI Taxonomy" id="5499"/>
    <lineage>
        <taxon>Eukaryota</taxon>
        <taxon>Fungi</taxon>
        <taxon>Dikarya</taxon>
        <taxon>Ascomycota</taxon>
        <taxon>Pezizomycotina</taxon>
        <taxon>Dothideomycetes</taxon>
        <taxon>Dothideomycetidae</taxon>
        <taxon>Mycosphaerellales</taxon>
        <taxon>Mycosphaerellaceae</taxon>
        <taxon>Fulvia</taxon>
    </lineage>
</organism>
<reference evidence="7" key="1">
    <citation type="submission" date="2021-12" db="EMBL/GenBank/DDBJ databases">
        <authorList>
            <person name="Zaccaron A."/>
            <person name="Stergiopoulos I."/>
        </authorList>
    </citation>
    <scope>NUCLEOTIDE SEQUENCE</scope>
    <source>
        <strain evidence="7">Race5_Kim</strain>
    </source>
</reference>
<evidence type="ECO:0000256" key="2">
    <source>
        <dbReference type="ARBA" id="ARBA00022723"/>
    </source>
</evidence>
<dbReference type="GeneID" id="71985671"/>
<feature type="compositionally biased region" description="Acidic residues" evidence="4">
    <location>
        <begin position="185"/>
        <end position="200"/>
    </location>
</feature>
<evidence type="ECO:0000256" key="4">
    <source>
        <dbReference type="SAM" id="MobiDB-lite"/>
    </source>
</evidence>
<feature type="domain" description="Xylanolytic transcriptional activator regulatory" evidence="6">
    <location>
        <begin position="246"/>
        <end position="442"/>
    </location>
</feature>
<dbReference type="InterPro" id="IPR036864">
    <property type="entry name" value="Zn2-C6_fun-type_DNA-bd_sf"/>
</dbReference>
<gene>
    <name evidence="7" type="ORF">CLAFUR5_05793</name>
</gene>
<dbReference type="InterPro" id="IPR050613">
    <property type="entry name" value="Sec_Metabolite_Reg"/>
</dbReference>
<dbReference type="GO" id="GO:0000981">
    <property type="term" value="F:DNA-binding transcription factor activity, RNA polymerase II-specific"/>
    <property type="evidence" value="ECO:0007669"/>
    <property type="project" value="InterPro"/>
</dbReference>
<sequence length="731" mass="81705">MAPMKARQQAKCHIPAKLAPKGMLWRPQMSTKVKCDKAIPTCFTCRRSKVDCVYQAPPPRRRKRKLIDDVTNRLEHYENLLLEHGILRKDAITTTTSTPGDETSLSATKKSPILNAELVAPYTADMLEEAGSNAPGRSVGKNALNEQSMTLHWNEGSESATTNRLIAGQGKSRYIGSHLWRNLNEEEMQPIDEEDDEEEEERQRQYATYSTQDPLTGALMGGANQSLLQYHPTHTEAMALWRTHVENVEPLCRILHVPSVSTMVKNVSQQPVSASKSEECLLFAIYHFAVVSMTEAECEQRIGHSREVLKQDYRFAIRQALVNASWLKTTEMVVLQALVLFLMACRYSYDPHTYWILTGVAVRISQRMGLHHDGDALGMSPFEVQMRRRLFYQVIPLDGVASQLSGTGVGILADSWDTKAPWNINDDQIWPGMTEQPVEQKGATDMIFCLTRACIGVAVAKSGKTLYGISNDSEEKNISQMEILINKIEADVEEKYIRYCDIINPLHFLAVGLGRSAMVAMRLRIRLHKIRSQTANDAERKEAFQLSQKILDTDTAAHAHSGLAKFKWHTGAFFAWGSWDAFIYFLTCLSKPGLLTQSEHDGAWAKMEQVYHNHDDLLKSGQALHVAAGRLAVKAWDASPPSDSVGEPAFIATLRARREESLRKSKARAPAMNVADAQGKVKQPGVPTADAFGGVPAFQEDTFSPDDVSLDTLDWIYWDQLIQDYQANGGG</sequence>
<dbReference type="PANTHER" id="PTHR31001:SF85">
    <property type="entry name" value="ZN(II)2CYS6 TRANSCRIPTION FACTOR (EUROFUNG)"/>
    <property type="match status" value="1"/>
</dbReference>
<evidence type="ECO:0000313" key="7">
    <source>
        <dbReference type="EMBL" id="UJO18076.1"/>
    </source>
</evidence>
<name>A0A9Q8P9L7_PASFU</name>
<protein>
    <submittedName>
        <fullName evidence="7">Transcription factor vrtR1</fullName>
    </submittedName>
</protein>
<dbReference type="CDD" id="cd12148">
    <property type="entry name" value="fungal_TF_MHR"/>
    <property type="match status" value="1"/>
</dbReference>
<evidence type="ECO:0000259" key="5">
    <source>
        <dbReference type="Pfam" id="PF00172"/>
    </source>
</evidence>
<dbReference type="Proteomes" id="UP000756132">
    <property type="component" value="Chromosome 5"/>
</dbReference>
<dbReference type="Pfam" id="PF04082">
    <property type="entry name" value="Fungal_trans"/>
    <property type="match status" value="1"/>
</dbReference>
<dbReference type="PANTHER" id="PTHR31001">
    <property type="entry name" value="UNCHARACTERIZED TRANSCRIPTIONAL REGULATORY PROTEIN"/>
    <property type="match status" value="1"/>
</dbReference>
<dbReference type="GO" id="GO:0003677">
    <property type="term" value="F:DNA binding"/>
    <property type="evidence" value="ECO:0007669"/>
    <property type="project" value="InterPro"/>
</dbReference>
<dbReference type="Pfam" id="PF00172">
    <property type="entry name" value="Zn_clus"/>
    <property type="match status" value="1"/>
</dbReference>
<comment type="subcellular location">
    <subcellularLocation>
        <location evidence="1">Nucleus</location>
    </subcellularLocation>
</comment>
<dbReference type="GO" id="GO:0005634">
    <property type="term" value="C:nucleus"/>
    <property type="evidence" value="ECO:0007669"/>
    <property type="project" value="UniProtKB-SubCell"/>
</dbReference>
<dbReference type="AlphaFoldDB" id="A0A9Q8P9L7"/>
<accession>A0A9Q8P9L7</accession>
<dbReference type="RefSeq" id="XP_047762442.1">
    <property type="nucleotide sequence ID" value="XM_047904941.1"/>
</dbReference>
<keyword evidence="2" id="KW-0479">Metal-binding</keyword>
<evidence type="ECO:0000313" key="8">
    <source>
        <dbReference type="Proteomes" id="UP000756132"/>
    </source>
</evidence>
<dbReference type="GO" id="GO:0008270">
    <property type="term" value="F:zinc ion binding"/>
    <property type="evidence" value="ECO:0007669"/>
    <property type="project" value="InterPro"/>
</dbReference>